<sequence>MGNCCGCLKNSGGGSSFGGTGHRLGSADENAYGSGGPPSSAAIRRDDDTPAPTHDPNLNDDERARLRADRAKAAEARLKKQTGGTKKKKPNPDAEPLRGPNSQPLMRWTAG</sequence>
<dbReference type="EMBL" id="HBNS01061064">
    <property type="protein sequence ID" value="CAE4668639.1"/>
    <property type="molecule type" value="Transcribed_RNA"/>
</dbReference>
<feature type="region of interest" description="Disordered" evidence="1">
    <location>
        <begin position="9"/>
        <end position="111"/>
    </location>
</feature>
<proteinExistence type="predicted"/>
<gene>
    <name evidence="2" type="ORF">DBRI00130_LOCUS44006</name>
</gene>
<protein>
    <submittedName>
        <fullName evidence="2">Uncharacterized protein</fullName>
    </submittedName>
</protein>
<feature type="compositionally biased region" description="Gly residues" evidence="1">
    <location>
        <begin position="11"/>
        <end position="22"/>
    </location>
</feature>
<reference evidence="2" key="1">
    <citation type="submission" date="2021-01" db="EMBL/GenBank/DDBJ databases">
        <authorList>
            <person name="Corre E."/>
            <person name="Pelletier E."/>
            <person name="Niang G."/>
            <person name="Scheremetjew M."/>
            <person name="Finn R."/>
            <person name="Kale V."/>
            <person name="Holt S."/>
            <person name="Cochrane G."/>
            <person name="Meng A."/>
            <person name="Brown T."/>
            <person name="Cohen L."/>
        </authorList>
    </citation>
    <scope>NUCLEOTIDE SEQUENCE</scope>
    <source>
        <strain evidence="2">GSO104</strain>
    </source>
</reference>
<evidence type="ECO:0000256" key="1">
    <source>
        <dbReference type="SAM" id="MobiDB-lite"/>
    </source>
</evidence>
<feature type="compositionally biased region" description="Basic and acidic residues" evidence="1">
    <location>
        <begin position="60"/>
        <end position="78"/>
    </location>
</feature>
<accession>A0A7S4T8J6</accession>
<name>A0A7S4T8J6_9STRA</name>
<organism evidence="2">
    <name type="scientific">Ditylum brightwellii</name>
    <dbReference type="NCBI Taxonomy" id="49249"/>
    <lineage>
        <taxon>Eukaryota</taxon>
        <taxon>Sar</taxon>
        <taxon>Stramenopiles</taxon>
        <taxon>Ochrophyta</taxon>
        <taxon>Bacillariophyta</taxon>
        <taxon>Mediophyceae</taxon>
        <taxon>Lithodesmiophycidae</taxon>
        <taxon>Lithodesmiales</taxon>
        <taxon>Lithodesmiaceae</taxon>
        <taxon>Ditylum</taxon>
    </lineage>
</organism>
<evidence type="ECO:0000313" key="2">
    <source>
        <dbReference type="EMBL" id="CAE4668639.1"/>
    </source>
</evidence>
<dbReference type="AlphaFoldDB" id="A0A7S4T8J6"/>